<feature type="compositionally biased region" description="Acidic residues" evidence="4">
    <location>
        <begin position="97"/>
        <end position="108"/>
    </location>
</feature>
<evidence type="ECO:0000256" key="1">
    <source>
        <dbReference type="ARBA" id="ARBA00023015"/>
    </source>
</evidence>
<evidence type="ECO:0000256" key="4">
    <source>
        <dbReference type="SAM" id="MobiDB-lite"/>
    </source>
</evidence>
<accession>A0AAD9PRZ3</accession>
<dbReference type="AlphaFoldDB" id="A0AAD9PRZ3"/>
<feature type="compositionally biased region" description="Basic residues" evidence="4">
    <location>
        <begin position="1"/>
        <end position="13"/>
    </location>
</feature>
<keyword evidence="1" id="KW-0805">Transcription regulation</keyword>
<name>A0AAD9PRZ3_ACRCE</name>
<feature type="compositionally biased region" description="Basic and acidic residues" evidence="4">
    <location>
        <begin position="14"/>
        <end position="27"/>
    </location>
</feature>
<organism evidence="6 7">
    <name type="scientific">Acropora cervicornis</name>
    <name type="common">Staghorn coral</name>
    <dbReference type="NCBI Taxonomy" id="6130"/>
    <lineage>
        <taxon>Eukaryota</taxon>
        <taxon>Metazoa</taxon>
        <taxon>Cnidaria</taxon>
        <taxon>Anthozoa</taxon>
        <taxon>Hexacorallia</taxon>
        <taxon>Scleractinia</taxon>
        <taxon>Astrocoeniina</taxon>
        <taxon>Acroporidae</taxon>
        <taxon>Acropora</taxon>
    </lineage>
</organism>
<proteinExistence type="predicted"/>
<dbReference type="InterPro" id="IPR052435">
    <property type="entry name" value="YY1-Transcr_Regul"/>
</dbReference>
<evidence type="ECO:0000256" key="2">
    <source>
        <dbReference type="ARBA" id="ARBA00023163"/>
    </source>
</evidence>
<evidence type="ECO:0000313" key="6">
    <source>
        <dbReference type="EMBL" id="KAK2547821.1"/>
    </source>
</evidence>
<evidence type="ECO:0000256" key="3">
    <source>
        <dbReference type="ARBA" id="ARBA00023242"/>
    </source>
</evidence>
<feature type="region of interest" description="Disordered" evidence="4">
    <location>
        <begin position="495"/>
        <end position="528"/>
    </location>
</feature>
<feature type="region of interest" description="Disordered" evidence="4">
    <location>
        <begin position="1"/>
        <end position="34"/>
    </location>
</feature>
<keyword evidence="3" id="KW-0539">Nucleus</keyword>
<dbReference type="GO" id="GO:0006355">
    <property type="term" value="P:regulation of DNA-templated transcription"/>
    <property type="evidence" value="ECO:0007669"/>
    <property type="project" value="TreeGrafter"/>
</dbReference>
<feature type="region of interest" description="Disordered" evidence="4">
    <location>
        <begin position="828"/>
        <end position="893"/>
    </location>
</feature>
<comment type="caution">
    <text evidence="6">The sequence shown here is derived from an EMBL/GenBank/DDBJ whole genome shotgun (WGS) entry which is preliminary data.</text>
</comment>
<feature type="domain" description="Myb-like" evidence="5">
    <location>
        <begin position="571"/>
        <end position="620"/>
    </location>
</feature>
<keyword evidence="2" id="KW-0804">Transcription</keyword>
<dbReference type="Proteomes" id="UP001249851">
    <property type="component" value="Unassembled WGS sequence"/>
</dbReference>
<feature type="compositionally biased region" description="Polar residues" evidence="4">
    <location>
        <begin position="211"/>
        <end position="223"/>
    </location>
</feature>
<feature type="compositionally biased region" description="Polar residues" evidence="4">
    <location>
        <begin position="786"/>
        <end position="802"/>
    </location>
</feature>
<feature type="region of interest" description="Disordered" evidence="4">
    <location>
        <begin position="97"/>
        <end position="224"/>
    </location>
</feature>
<keyword evidence="7" id="KW-1185">Reference proteome</keyword>
<feature type="region of interest" description="Disordered" evidence="4">
    <location>
        <begin position="759"/>
        <end position="815"/>
    </location>
</feature>
<feature type="compositionally biased region" description="Acidic residues" evidence="4">
    <location>
        <begin position="161"/>
        <end position="180"/>
    </location>
</feature>
<dbReference type="Pfam" id="PF13921">
    <property type="entry name" value="Myb_DNA-bind_6"/>
    <property type="match status" value="1"/>
</dbReference>
<dbReference type="CDD" id="cd00167">
    <property type="entry name" value="SANT"/>
    <property type="match status" value="1"/>
</dbReference>
<dbReference type="SMART" id="SM00717">
    <property type="entry name" value="SANT"/>
    <property type="match status" value="1"/>
</dbReference>
<evidence type="ECO:0000313" key="7">
    <source>
        <dbReference type="Proteomes" id="UP001249851"/>
    </source>
</evidence>
<dbReference type="EMBL" id="JARQWQ010000167">
    <property type="protein sequence ID" value="KAK2547821.1"/>
    <property type="molecule type" value="Genomic_DNA"/>
</dbReference>
<feature type="compositionally biased region" description="Polar residues" evidence="4">
    <location>
        <begin position="854"/>
        <end position="863"/>
    </location>
</feature>
<dbReference type="GO" id="GO:0003712">
    <property type="term" value="F:transcription coregulator activity"/>
    <property type="evidence" value="ECO:0007669"/>
    <property type="project" value="TreeGrafter"/>
</dbReference>
<dbReference type="PANTHER" id="PTHR16088">
    <property type="entry name" value="YY1 ASSOCIATED PROTEIN-RELATED"/>
    <property type="match status" value="1"/>
</dbReference>
<dbReference type="GO" id="GO:0005634">
    <property type="term" value="C:nucleus"/>
    <property type="evidence" value="ECO:0007669"/>
    <property type="project" value="TreeGrafter"/>
</dbReference>
<dbReference type="PANTHER" id="PTHR16088:SF3">
    <property type="entry name" value="GON-4-LIKE PROTEIN"/>
    <property type="match status" value="1"/>
</dbReference>
<reference evidence="6" key="2">
    <citation type="journal article" date="2023" name="Science">
        <title>Genomic signatures of disease resistance in endangered staghorn corals.</title>
        <authorList>
            <person name="Vollmer S.V."/>
            <person name="Selwyn J.D."/>
            <person name="Despard B.A."/>
            <person name="Roesel C.L."/>
        </authorList>
    </citation>
    <scope>NUCLEOTIDE SEQUENCE</scope>
    <source>
        <strain evidence="6">K2</strain>
    </source>
</reference>
<feature type="compositionally biased region" description="Low complexity" evidence="4">
    <location>
        <begin position="181"/>
        <end position="192"/>
    </location>
</feature>
<gene>
    <name evidence="6" type="ORF">P5673_032159</name>
</gene>
<evidence type="ECO:0000259" key="5">
    <source>
        <dbReference type="SMART" id="SM00717"/>
    </source>
</evidence>
<protein>
    <submittedName>
        <fullName evidence="6">GON-4-like protein</fullName>
    </submittedName>
</protein>
<feature type="compositionally biased region" description="Polar residues" evidence="4">
    <location>
        <begin position="873"/>
        <end position="892"/>
    </location>
</feature>
<feature type="compositionally biased region" description="Polar residues" evidence="4">
    <location>
        <begin position="828"/>
        <end position="838"/>
    </location>
</feature>
<dbReference type="InterPro" id="IPR001005">
    <property type="entry name" value="SANT/Myb"/>
</dbReference>
<sequence length="964" mass="107630">MPKSSYSKKRKRDNKKDGGSEAKKSKISENVSVADHECDPAYKLPATEIGKGFENIDEILEENATRNNLTAINVKSILHHVVSDKRVLAMARKAAADSDDEEISDSGDLDFGPKMTRAKTKLSNHGDPISILASQSPVKEITKRRSKKKINFTELELPDSSSDEEYNPHEEEDGSDEDAESCVSSASDLVSSHIPGTPDSQKISDAKEPDGQTQSPKSETQSCRKPLLREAFKVPYAVTASSAPTEEVIVINEGDLIAKRTRSQLPLQDVPIESIEATFQPPDFTADMYDTIPEDDMDFEDIEWQRWLQGLINSKEDVSIEEDHEDTEYNFMAEANQKEEKEEYRNDRAVRITQKEVNELFEELFKDYNNSDDTFYLDDDGDELGYLSLLNGRTGKEESIPLFSSEQVERLTEQLQQHVQLLTQIYLMAREDDSLSKEADKARTYVIELKGFQERASNAQLIRGLGDGFVHTSAFSIPGLEQAVEIVESTFLRRRRTPSPRKCSTNQKDPKDPTKKPRRAKRSDDELLPPLSDANMQLIATNQNVFQFVELLPHYSLLPRTGDTPKQVNGLRVKFSEAEDNLLALGMKQVGKKWDLIQEHLLPVKSPKQLQIRCKNLSSSRAPENIIKYYRRNKELWELPARVQVSPEFVSWGPRGRESSEPLWLKGYKKQQKERRESQEKREALAMKQAIEGSAYGRPIAPKFNGTACAVALPSATANNEQVAVTWVAIATRTSPWKAVSSPQPVEVAREMENIQITAHHPTTTPPADRDAQESDTVTHEGPSSVEGTSDSQTPEDTNFEPSPSPVNEEPLIQSEDKTVNECTALSTEFPMSTSDNGLANKENTTKDSLMEKTPSTIKQPSKPNKPARERNGGNSANASGTSRKGVSNSQAGLVGDYVIEPDPKFRNRAQAFAEDYLAIAKKQLSSDPETYDEFLRILAVSSEEECAPVEAGADPNKTAVFSN</sequence>
<feature type="compositionally biased region" description="Basic and acidic residues" evidence="4">
    <location>
        <begin position="768"/>
        <end position="779"/>
    </location>
</feature>
<reference evidence="6" key="1">
    <citation type="journal article" date="2023" name="G3 (Bethesda)">
        <title>Whole genome assembly and annotation of the endangered Caribbean coral Acropora cervicornis.</title>
        <authorList>
            <person name="Selwyn J.D."/>
            <person name="Vollmer S.V."/>
        </authorList>
    </citation>
    <scope>NUCLEOTIDE SEQUENCE</scope>
    <source>
        <strain evidence="6">K2</strain>
    </source>
</reference>